<organism evidence="1 2">
    <name type="scientific">Ustilaginoidea virens</name>
    <name type="common">Rice false smut fungus</name>
    <name type="synonym">Villosiclava virens</name>
    <dbReference type="NCBI Taxonomy" id="1159556"/>
    <lineage>
        <taxon>Eukaryota</taxon>
        <taxon>Fungi</taxon>
        <taxon>Dikarya</taxon>
        <taxon>Ascomycota</taxon>
        <taxon>Pezizomycotina</taxon>
        <taxon>Sordariomycetes</taxon>
        <taxon>Hypocreomycetidae</taxon>
        <taxon>Hypocreales</taxon>
        <taxon>Clavicipitaceae</taxon>
        <taxon>Ustilaginoidea</taxon>
    </lineage>
</organism>
<evidence type="ECO:0000313" key="2">
    <source>
        <dbReference type="Proteomes" id="UP000054053"/>
    </source>
</evidence>
<comment type="caution">
    <text evidence="1">The sequence shown here is derived from an EMBL/GenBank/DDBJ whole genome shotgun (WGS) entry which is preliminary data.</text>
</comment>
<dbReference type="Proteomes" id="UP000054053">
    <property type="component" value="Unassembled WGS sequence"/>
</dbReference>
<evidence type="ECO:0000313" key="1">
    <source>
        <dbReference type="EMBL" id="GAO16911.1"/>
    </source>
</evidence>
<gene>
    <name evidence="1" type="ORF">UVI_02046490</name>
</gene>
<reference evidence="2" key="1">
    <citation type="journal article" date="2016" name="Genome Announc.">
        <title>Genome sequence of Ustilaginoidea virens IPU010, a rice pathogenic fungus causing false smut.</title>
        <authorList>
            <person name="Kumagai T."/>
            <person name="Ishii T."/>
            <person name="Terai G."/>
            <person name="Umemura M."/>
            <person name="Machida M."/>
            <person name="Asai K."/>
        </authorList>
    </citation>
    <scope>NUCLEOTIDE SEQUENCE [LARGE SCALE GENOMIC DNA]</scope>
    <source>
        <strain evidence="2">IPU010</strain>
    </source>
</reference>
<accession>A0A1B5L1L9</accession>
<sequence>MIQEKIILPAYLPEKQRRIVFDPKKRSYLEQNPIIIEVDGLEHKFSSIDRFKDVENSKKALSRALEHMHTPEDWTNLGPLLAGYRRAGIRLKAKHLGKIVRVAGTRGQIFAVIECAKQSDKTGFTLKNPEVVARVFAFINDKISKAARETPDGPETKQALTWTEMVLDLLQRPEHTVDDAQTRQRLHFSPLVRGMTLFARASAARLGAASERDLNLLRDEVALLVSLWGDAANKDLLEVAEIAKLTPAAERDAAQKSNYIPRALNVSSYVQVLAQNIKGIEIAQEILGDEAQGLSAISTALTSHLRDFAGGIRTKSDMWVDEYEKVMGAKPSWLAVGDEAV</sequence>
<dbReference type="EMBL" id="BBTG02000030">
    <property type="protein sequence ID" value="GAO16911.1"/>
    <property type="molecule type" value="Genomic_DNA"/>
</dbReference>
<proteinExistence type="predicted"/>
<name>A0A1B5L1L9_USTVR</name>
<protein>
    <submittedName>
        <fullName evidence="1">Uncharacterized protein</fullName>
    </submittedName>
</protein>
<dbReference type="AlphaFoldDB" id="A0A1B5L1L9"/>